<reference evidence="3 4" key="2">
    <citation type="submission" date="2018-11" db="EMBL/GenBank/DDBJ databases">
        <authorList>
            <consortium name="Pathogen Informatics"/>
        </authorList>
    </citation>
    <scope>NUCLEOTIDE SEQUENCE [LARGE SCALE GENOMIC DNA]</scope>
</reference>
<dbReference type="PANTHER" id="PTHR22870:SF466">
    <property type="entry name" value="ANKYRIN REPEAT-CONTAINING PROTEIN"/>
    <property type="match status" value="1"/>
</dbReference>
<evidence type="ECO:0000256" key="1">
    <source>
        <dbReference type="ARBA" id="ARBA00022737"/>
    </source>
</evidence>
<evidence type="ECO:0000313" key="4">
    <source>
        <dbReference type="Proteomes" id="UP000270296"/>
    </source>
</evidence>
<dbReference type="SUPFAM" id="SSF50985">
    <property type="entry name" value="RCC1/BLIP-II"/>
    <property type="match status" value="1"/>
</dbReference>
<dbReference type="InterPro" id="IPR000408">
    <property type="entry name" value="Reg_chr_condens"/>
</dbReference>
<gene>
    <name evidence="3" type="ORF">SBAD_LOCUS13075</name>
</gene>
<keyword evidence="1" id="KW-0677">Repeat</keyword>
<dbReference type="WBParaSite" id="SBAD_0001349101-mRNA-1">
    <property type="protein sequence ID" value="SBAD_0001349101-mRNA-1"/>
    <property type="gene ID" value="SBAD_0001349101"/>
</dbReference>
<dbReference type="PANTHER" id="PTHR22870">
    <property type="entry name" value="REGULATOR OF CHROMOSOME CONDENSATION"/>
    <property type="match status" value="1"/>
</dbReference>
<proteinExistence type="predicted"/>
<name>A0A183JB27_9BILA</name>
<dbReference type="Proteomes" id="UP000270296">
    <property type="component" value="Unassembled WGS sequence"/>
</dbReference>
<dbReference type="EMBL" id="UZAM01020062">
    <property type="protein sequence ID" value="VDP53816.1"/>
    <property type="molecule type" value="Genomic_DNA"/>
</dbReference>
<feature type="repeat" description="RCC1" evidence="2">
    <location>
        <begin position="309"/>
        <end position="362"/>
    </location>
</feature>
<dbReference type="InterPro" id="IPR009091">
    <property type="entry name" value="RCC1/BLIP-II"/>
</dbReference>
<sequence>MIAAKKRESAFELSLLVERSKVDVVSAFLRNGEEQFILNRVQQWLRSGSLEATAASQLSSLALQAYLKKAVADTSELERTNSGFRNFLTSCRFADSTQCLRPLIDAHLYHSALIFVQAHRAGPQLTQCLCSLSFWPTIGSFVALLTASEVVQLFDDEGDRCNLLALLQRLSSFLLHANSRLVWQIWKAYNLRQKRVRAFLAEAQLKSNPNCTDIAKAVVSLFLKAAIFLNWELRDAAFASLSVPGYHTAKIPLSCNNSGLGDNKYGQLGLPGIADRLGTIGVLDVKCFLAHVCQVTCGHYHSCVVDCDGNAYSWGWNVHGQLGHGTVQAVKLPKLIAEFQRQRCSVVSVAGGMAHTVFLCASGAVYACGSNAYGQLGIQYSSTEKKCSLPLKVPLPKKIRLLCAGSFRNLALADSAEDSPELFAWGISPQTLKFLMIVQKQTKRTANEGGDPGNRQSLRG</sequence>
<dbReference type="Pfam" id="PF00415">
    <property type="entry name" value="RCC1"/>
    <property type="match status" value="2"/>
</dbReference>
<dbReference type="AlphaFoldDB" id="A0A183JB27"/>
<evidence type="ECO:0000313" key="5">
    <source>
        <dbReference type="WBParaSite" id="SBAD_0001349101-mRNA-1"/>
    </source>
</evidence>
<organism evidence="5">
    <name type="scientific">Soboliphyme baturini</name>
    <dbReference type="NCBI Taxonomy" id="241478"/>
    <lineage>
        <taxon>Eukaryota</taxon>
        <taxon>Metazoa</taxon>
        <taxon>Ecdysozoa</taxon>
        <taxon>Nematoda</taxon>
        <taxon>Enoplea</taxon>
        <taxon>Dorylaimia</taxon>
        <taxon>Dioctophymatida</taxon>
        <taxon>Dioctophymatoidea</taxon>
        <taxon>Soboliphymatidae</taxon>
        <taxon>Soboliphyme</taxon>
    </lineage>
</organism>
<dbReference type="OrthoDB" id="16281at2759"/>
<protein>
    <submittedName>
        <fullName evidence="5">Regulator of chromosome condensation (RCC1) family protein</fullName>
    </submittedName>
</protein>
<dbReference type="InterPro" id="IPR051210">
    <property type="entry name" value="Ub_ligase/GEF_domain"/>
</dbReference>
<evidence type="ECO:0000313" key="3">
    <source>
        <dbReference type="EMBL" id="VDP53816.1"/>
    </source>
</evidence>
<reference evidence="5" key="1">
    <citation type="submission" date="2016-06" db="UniProtKB">
        <authorList>
            <consortium name="WormBaseParasite"/>
        </authorList>
    </citation>
    <scope>IDENTIFICATION</scope>
</reference>
<dbReference type="Gene3D" id="2.130.10.30">
    <property type="entry name" value="Regulator of chromosome condensation 1/beta-lactamase-inhibitor protein II"/>
    <property type="match status" value="1"/>
</dbReference>
<keyword evidence="4" id="KW-1185">Reference proteome</keyword>
<accession>A0A183JB27</accession>
<evidence type="ECO:0000256" key="2">
    <source>
        <dbReference type="PROSITE-ProRule" id="PRU00235"/>
    </source>
</evidence>
<feature type="repeat" description="RCC1" evidence="2">
    <location>
        <begin position="363"/>
        <end position="415"/>
    </location>
</feature>
<dbReference type="PROSITE" id="PS50012">
    <property type="entry name" value="RCC1_3"/>
    <property type="match status" value="2"/>
</dbReference>